<dbReference type="AlphaFoldDB" id="A0A9N8DMF0"/>
<feature type="region of interest" description="Disordered" evidence="1">
    <location>
        <begin position="56"/>
        <end position="76"/>
    </location>
</feature>
<name>A0A9N8DMF0_9STRA</name>
<organism evidence="2 3">
    <name type="scientific">Seminavis robusta</name>
    <dbReference type="NCBI Taxonomy" id="568900"/>
    <lineage>
        <taxon>Eukaryota</taxon>
        <taxon>Sar</taxon>
        <taxon>Stramenopiles</taxon>
        <taxon>Ochrophyta</taxon>
        <taxon>Bacillariophyta</taxon>
        <taxon>Bacillariophyceae</taxon>
        <taxon>Bacillariophycidae</taxon>
        <taxon>Naviculales</taxon>
        <taxon>Naviculaceae</taxon>
        <taxon>Seminavis</taxon>
    </lineage>
</organism>
<evidence type="ECO:0000313" key="3">
    <source>
        <dbReference type="Proteomes" id="UP001153069"/>
    </source>
</evidence>
<accession>A0A9N8DMF0</accession>
<proteinExistence type="predicted"/>
<sequence>MSSSNPQPKKRLVKMEFDNCHDSKKLRLDDTGTPTVRRVSTSDAFSMIPRSVALSSSKARHQNVEPPAMVPSNPSTSLQFKDTTLADLNKVALQEHQLGDDKNPPTFVEQASNADPPVIMSPSSRHHQTSSRAALLCQQLSNKREELLADEGDYWAARDRQVTVDQTVSSLTFKRQELKRELGIIRDELNMSKEEQQKAASTTEACLAKQNQTQQEFDELLAQLYGTVGADISESNGNTNIIHRDNRSSFVEMNPGSIPRKASHKRPNPVASSSPISDECSDDDSAAPSGFAYPARSSGGANDETVAKKQKKNKKRKIIMTQERAFYLVNAAANDEVKAKAVLSEWVSKAPLAEFREVFKLTSQIYAQSVTYCTLQKILRVFYYGNFHQREEFRLRISSDQNLKNWLLNSKGRVPITTFRDDMYKRLIAMLEIP</sequence>
<feature type="region of interest" description="Disordered" evidence="1">
    <location>
        <begin position="233"/>
        <end position="315"/>
    </location>
</feature>
<dbReference type="EMBL" id="CAICTM010000226">
    <property type="protein sequence ID" value="CAB9505312.1"/>
    <property type="molecule type" value="Genomic_DNA"/>
</dbReference>
<keyword evidence="3" id="KW-1185">Reference proteome</keyword>
<reference evidence="2" key="1">
    <citation type="submission" date="2020-06" db="EMBL/GenBank/DDBJ databases">
        <authorList>
            <consortium name="Plant Systems Biology data submission"/>
        </authorList>
    </citation>
    <scope>NUCLEOTIDE SEQUENCE</scope>
    <source>
        <strain evidence="2">D6</strain>
    </source>
</reference>
<dbReference type="Proteomes" id="UP001153069">
    <property type="component" value="Unassembled WGS sequence"/>
</dbReference>
<gene>
    <name evidence="2" type="ORF">SEMRO_227_G092280.1</name>
</gene>
<protein>
    <submittedName>
        <fullName evidence="2">Uncharacterized protein</fullName>
    </submittedName>
</protein>
<evidence type="ECO:0000256" key="1">
    <source>
        <dbReference type="SAM" id="MobiDB-lite"/>
    </source>
</evidence>
<comment type="caution">
    <text evidence="2">The sequence shown here is derived from an EMBL/GenBank/DDBJ whole genome shotgun (WGS) entry which is preliminary data.</text>
</comment>
<evidence type="ECO:0000313" key="2">
    <source>
        <dbReference type="EMBL" id="CAB9505312.1"/>
    </source>
</evidence>